<keyword evidence="7 8" id="KW-0472">Membrane</keyword>
<dbReference type="SUPFAM" id="SSF81345">
    <property type="entry name" value="ABC transporter involved in vitamin B12 uptake, BtuC"/>
    <property type="match status" value="1"/>
</dbReference>
<keyword evidence="5 8" id="KW-0812">Transmembrane</keyword>
<evidence type="ECO:0000256" key="6">
    <source>
        <dbReference type="ARBA" id="ARBA00022989"/>
    </source>
</evidence>
<keyword evidence="4" id="KW-1003">Cell membrane</keyword>
<keyword evidence="6 8" id="KW-1133">Transmembrane helix</keyword>
<evidence type="ECO:0000313" key="10">
    <source>
        <dbReference type="Proteomes" id="UP000294937"/>
    </source>
</evidence>
<dbReference type="AlphaFoldDB" id="A0A4R3L8D6"/>
<keyword evidence="10" id="KW-1185">Reference proteome</keyword>
<evidence type="ECO:0000256" key="1">
    <source>
        <dbReference type="ARBA" id="ARBA00004651"/>
    </source>
</evidence>
<feature type="transmembrane region" description="Helical" evidence="8">
    <location>
        <begin position="101"/>
        <end position="125"/>
    </location>
</feature>
<feature type="transmembrane region" description="Helical" evidence="8">
    <location>
        <begin position="131"/>
        <end position="150"/>
    </location>
</feature>
<dbReference type="GO" id="GO:0005886">
    <property type="term" value="C:plasma membrane"/>
    <property type="evidence" value="ECO:0007669"/>
    <property type="project" value="UniProtKB-SubCell"/>
</dbReference>
<reference evidence="9 10" key="1">
    <citation type="submission" date="2019-03" db="EMBL/GenBank/DDBJ databases">
        <title>Genomic Encyclopedia of Type Strains, Phase IV (KMG-IV): sequencing the most valuable type-strain genomes for metagenomic binning, comparative biology and taxonomic classification.</title>
        <authorList>
            <person name="Goeker M."/>
        </authorList>
    </citation>
    <scope>NUCLEOTIDE SEQUENCE [LARGE SCALE GENOMIC DNA]</scope>
    <source>
        <strain evidence="9 10">DSM 45707</strain>
    </source>
</reference>
<comment type="caution">
    <text evidence="9">The sequence shown here is derived from an EMBL/GenBank/DDBJ whole genome shotgun (WGS) entry which is preliminary data.</text>
</comment>
<dbReference type="InterPro" id="IPR000522">
    <property type="entry name" value="ABC_transptr_permease_BtuC"/>
</dbReference>
<feature type="transmembrane region" description="Helical" evidence="8">
    <location>
        <begin position="73"/>
        <end position="94"/>
    </location>
</feature>
<evidence type="ECO:0000256" key="7">
    <source>
        <dbReference type="ARBA" id="ARBA00023136"/>
    </source>
</evidence>
<dbReference type="InterPro" id="IPR037294">
    <property type="entry name" value="ABC_BtuC-like"/>
</dbReference>
<dbReference type="Gene3D" id="1.10.3470.10">
    <property type="entry name" value="ABC transporter involved in vitamin B12 uptake, BtuC"/>
    <property type="match status" value="1"/>
</dbReference>
<feature type="transmembrane region" description="Helical" evidence="8">
    <location>
        <begin position="204"/>
        <end position="225"/>
    </location>
</feature>
<dbReference type="CDD" id="cd06550">
    <property type="entry name" value="TM_ABC_iron-siderophores_like"/>
    <property type="match status" value="1"/>
</dbReference>
<feature type="transmembrane region" description="Helical" evidence="8">
    <location>
        <begin position="320"/>
        <end position="338"/>
    </location>
</feature>
<protein>
    <submittedName>
        <fullName evidence="9">Iron complex transport system permease protein</fullName>
    </submittedName>
</protein>
<evidence type="ECO:0000256" key="3">
    <source>
        <dbReference type="ARBA" id="ARBA00022448"/>
    </source>
</evidence>
<dbReference type="FunFam" id="1.10.3470.10:FF:000001">
    <property type="entry name" value="Vitamin B12 ABC transporter permease BtuC"/>
    <property type="match status" value="1"/>
</dbReference>
<dbReference type="PANTHER" id="PTHR30472">
    <property type="entry name" value="FERRIC ENTEROBACTIN TRANSPORT SYSTEM PERMEASE PROTEIN"/>
    <property type="match status" value="1"/>
</dbReference>
<evidence type="ECO:0000256" key="4">
    <source>
        <dbReference type="ARBA" id="ARBA00022475"/>
    </source>
</evidence>
<evidence type="ECO:0000256" key="5">
    <source>
        <dbReference type="ARBA" id="ARBA00022692"/>
    </source>
</evidence>
<evidence type="ECO:0000256" key="8">
    <source>
        <dbReference type="SAM" id="Phobius"/>
    </source>
</evidence>
<feature type="transmembrane region" description="Helical" evidence="8">
    <location>
        <begin position="162"/>
        <end position="184"/>
    </location>
</feature>
<dbReference type="PANTHER" id="PTHR30472:SF25">
    <property type="entry name" value="ABC TRANSPORTER PERMEASE PROTEIN MJ0876-RELATED"/>
    <property type="match status" value="1"/>
</dbReference>
<organism evidence="9 10">
    <name type="scientific">Hazenella coriacea</name>
    <dbReference type="NCBI Taxonomy" id="1179467"/>
    <lineage>
        <taxon>Bacteria</taxon>
        <taxon>Bacillati</taxon>
        <taxon>Bacillota</taxon>
        <taxon>Bacilli</taxon>
        <taxon>Bacillales</taxon>
        <taxon>Thermoactinomycetaceae</taxon>
        <taxon>Hazenella</taxon>
    </lineage>
</organism>
<evidence type="ECO:0000313" key="9">
    <source>
        <dbReference type="EMBL" id="TCS95919.1"/>
    </source>
</evidence>
<dbReference type="EMBL" id="SMAG01000002">
    <property type="protein sequence ID" value="TCS95919.1"/>
    <property type="molecule type" value="Genomic_DNA"/>
</dbReference>
<gene>
    <name evidence="9" type="ORF">EDD58_102503</name>
</gene>
<dbReference type="GO" id="GO:0022857">
    <property type="term" value="F:transmembrane transporter activity"/>
    <property type="evidence" value="ECO:0007669"/>
    <property type="project" value="InterPro"/>
</dbReference>
<comment type="similarity">
    <text evidence="2">Belongs to the binding-protein-dependent transport system permease family. FecCD subfamily.</text>
</comment>
<feature type="transmembrane region" description="Helical" evidence="8">
    <location>
        <begin position="293"/>
        <end position="314"/>
    </location>
</feature>
<dbReference type="GO" id="GO:0033214">
    <property type="term" value="P:siderophore-iron import into cell"/>
    <property type="evidence" value="ECO:0007669"/>
    <property type="project" value="TreeGrafter"/>
</dbReference>
<evidence type="ECO:0000256" key="2">
    <source>
        <dbReference type="ARBA" id="ARBA00007935"/>
    </source>
</evidence>
<sequence>MSMAQKRTKLLLWGGGWFLCFLFTLSLAVTIGSVSIDFLTVWKSLAHHLLPFVSFHIDEATDAIIWQLRLPRVLLAAVVGASLAVAGVVFQALLRNPLADPYILGVSAGSATGAALAMITGWGALWLGRGSISIFAFLGACLALFFVLRLAQIGDQMRTGTLILSGVVVNALFGAILTCIIALSPEEMQQIQYWLMGGLGLREWKHLAVVTPVLFIGFTISWLYSRELNLLGLGDRPATHLGVSVVKVRIFLLVIASLITGVAVSVSGTIGFVGLVIPHLLRLLTGADHRTLLPLSMIAGATFLVGADCIARVLLSPIEIPIGVVTAFIGAPFFAMILRKHQHKLSQ</sequence>
<name>A0A4R3L8D6_9BACL</name>
<dbReference type="Pfam" id="PF01032">
    <property type="entry name" value="FecCD"/>
    <property type="match status" value="1"/>
</dbReference>
<proteinExistence type="inferred from homology"/>
<accession>A0A4R3L8D6</accession>
<comment type="subcellular location">
    <subcellularLocation>
        <location evidence="1">Cell membrane</location>
        <topology evidence="1">Multi-pass membrane protein</topology>
    </subcellularLocation>
</comment>
<dbReference type="Proteomes" id="UP000294937">
    <property type="component" value="Unassembled WGS sequence"/>
</dbReference>
<keyword evidence="3" id="KW-0813">Transport</keyword>